<dbReference type="InterPro" id="IPR003653">
    <property type="entry name" value="Peptidase_C48_C"/>
</dbReference>
<keyword evidence="8" id="KW-1185">Reference proteome</keyword>
<dbReference type="GO" id="GO:0016926">
    <property type="term" value="P:protein desumoylation"/>
    <property type="evidence" value="ECO:0007669"/>
    <property type="project" value="TreeGrafter"/>
</dbReference>
<dbReference type="SUPFAM" id="SSF54001">
    <property type="entry name" value="Cysteine proteinases"/>
    <property type="match status" value="1"/>
</dbReference>
<organism evidence="7">
    <name type="scientific">Oryza glumipatula</name>
    <dbReference type="NCBI Taxonomy" id="40148"/>
    <lineage>
        <taxon>Eukaryota</taxon>
        <taxon>Viridiplantae</taxon>
        <taxon>Streptophyta</taxon>
        <taxon>Embryophyta</taxon>
        <taxon>Tracheophyta</taxon>
        <taxon>Spermatophyta</taxon>
        <taxon>Magnoliopsida</taxon>
        <taxon>Liliopsida</taxon>
        <taxon>Poales</taxon>
        <taxon>Poaceae</taxon>
        <taxon>BOP clade</taxon>
        <taxon>Oryzoideae</taxon>
        <taxon>Oryzeae</taxon>
        <taxon>Oryzinae</taxon>
        <taxon>Oryza</taxon>
    </lineage>
</organism>
<evidence type="ECO:0000256" key="1">
    <source>
        <dbReference type="ARBA" id="ARBA00005234"/>
    </source>
</evidence>
<dbReference type="GO" id="GO:0006508">
    <property type="term" value="P:proteolysis"/>
    <property type="evidence" value="ECO:0007669"/>
    <property type="project" value="UniProtKB-KW"/>
</dbReference>
<dbReference type="GO" id="GO:0016929">
    <property type="term" value="F:deSUMOylase activity"/>
    <property type="evidence" value="ECO:0007669"/>
    <property type="project" value="TreeGrafter"/>
</dbReference>
<feature type="domain" description="Ubiquitin-like protease family profile" evidence="6">
    <location>
        <begin position="371"/>
        <end position="552"/>
    </location>
</feature>
<dbReference type="Proteomes" id="UP000026961">
    <property type="component" value="Chromosome 7"/>
</dbReference>
<keyword evidence="2" id="KW-0645">Protease</keyword>
<evidence type="ECO:0000256" key="4">
    <source>
        <dbReference type="ARBA" id="ARBA00022807"/>
    </source>
</evidence>
<dbReference type="eggNOG" id="ENOG502R3CU">
    <property type="taxonomic scope" value="Eukaryota"/>
</dbReference>
<keyword evidence="3" id="KW-0378">Hydrolase</keyword>
<dbReference type="PANTHER" id="PTHR12606:SF141">
    <property type="entry name" value="GH15225P-RELATED"/>
    <property type="match status" value="1"/>
</dbReference>
<reference evidence="7" key="2">
    <citation type="submission" date="2018-05" db="EMBL/GenBank/DDBJ databases">
        <title>OgluRS3 (Oryza glumaepatula Reference Sequence Version 3).</title>
        <authorList>
            <person name="Zhang J."/>
            <person name="Kudrna D."/>
            <person name="Lee S."/>
            <person name="Talag J."/>
            <person name="Welchert J."/>
            <person name="Wing R.A."/>
        </authorList>
    </citation>
    <scope>NUCLEOTIDE SEQUENCE [LARGE SCALE GENOMIC DNA]</scope>
</reference>
<dbReference type="Pfam" id="PF02902">
    <property type="entry name" value="Peptidase_C48"/>
    <property type="match status" value="1"/>
</dbReference>
<evidence type="ECO:0000313" key="8">
    <source>
        <dbReference type="Proteomes" id="UP000026961"/>
    </source>
</evidence>
<feature type="region of interest" description="Disordered" evidence="5">
    <location>
        <begin position="19"/>
        <end position="43"/>
    </location>
</feature>
<feature type="compositionally biased region" description="Polar residues" evidence="5">
    <location>
        <begin position="19"/>
        <end position="34"/>
    </location>
</feature>
<evidence type="ECO:0000313" key="7">
    <source>
        <dbReference type="EnsemblPlants" id="OGLUM07G21080.1"/>
    </source>
</evidence>
<dbReference type="EnsemblPlants" id="OGLUM07G21080.1">
    <property type="protein sequence ID" value="OGLUM07G21080.1"/>
    <property type="gene ID" value="OGLUM07G21080"/>
</dbReference>
<proteinExistence type="inferred from homology"/>
<evidence type="ECO:0000256" key="3">
    <source>
        <dbReference type="ARBA" id="ARBA00022801"/>
    </source>
</evidence>
<protein>
    <recommendedName>
        <fullName evidence="6">Ubiquitin-like protease family profile domain-containing protein</fullName>
    </recommendedName>
</protein>
<dbReference type="PANTHER" id="PTHR12606">
    <property type="entry name" value="SENTRIN/SUMO-SPECIFIC PROTEASE"/>
    <property type="match status" value="1"/>
</dbReference>
<reference evidence="7" key="1">
    <citation type="submission" date="2015-04" db="UniProtKB">
        <authorList>
            <consortium name="EnsemblPlants"/>
        </authorList>
    </citation>
    <scope>IDENTIFICATION</scope>
</reference>
<dbReference type="AlphaFoldDB" id="A0A0E0AMB3"/>
<dbReference type="Gramene" id="OGLUM07G21080.1">
    <property type="protein sequence ID" value="OGLUM07G21080.1"/>
    <property type="gene ID" value="OGLUM07G21080"/>
</dbReference>
<comment type="similarity">
    <text evidence="1">Belongs to the peptidase C48 family.</text>
</comment>
<evidence type="ECO:0000256" key="5">
    <source>
        <dbReference type="SAM" id="MobiDB-lite"/>
    </source>
</evidence>
<accession>A0A0E0AMB3</accession>
<sequence length="628" mass="72994">MVKQKRVKLDILEEIMSSQSDSALNDTDSGSQSEDIPDNNVLDSDYDGIDGLNDISKDDLLKSLKKKLTKRNFDKDAKTDYVFTRFSVKYFSKVMSALSVKQKEVIGRSCFASLLQFDRCFVPNHFASWIANHVDVKTCDIIVNDKAMVSNLHSSINVIIINENLDRNLENNSDVIQDEQPCDHNLKTSTTTCFEKSNFAKFNDRKPILSHDDMPKFQIWDSEDDVDALDNEEFTPICYVKKSSIVPDSFSPNSNEDSPDCVILGERKFSDKISNLTNQTNFMYNNLNKFHNQDQYKSYTSPERILCNVDNSVGSSYDCEPRKALRRILIPAKYCTDPYTPQRHSFPVSQYQRHIFNAVCKLSSSAWQVKVAVDIDHVHCKFTTFGGSFKHGAELSNFVLSVFCRYLFKQYHPSKSKKHYFLSSIGDELLKHHSTTDFKNVKKCFDGAGYARPVHTCDMLFFPILHQKHWFLFIADLKDKNFVFVDSLFDEDHEYQVNASSRLIENFRTVWNKFVPNHPINFQQFKTIYPPRPKQTNRVNCGIFMLKCMELWAPRILLPNMFSQKDIPNIRIQYVNQLFFHPNNSVLNTPTKTLVTEYSEVQNMIIFSLQIYYLCYCKVFKIFEYLFL</sequence>
<dbReference type="Gene3D" id="3.40.395.10">
    <property type="entry name" value="Adenoviral Proteinase, Chain A"/>
    <property type="match status" value="1"/>
</dbReference>
<keyword evidence="4" id="KW-0788">Thiol protease</keyword>
<name>A0A0E0AMB3_9ORYZ</name>
<dbReference type="InterPro" id="IPR038765">
    <property type="entry name" value="Papain-like_cys_pep_sf"/>
</dbReference>
<evidence type="ECO:0000256" key="2">
    <source>
        <dbReference type="ARBA" id="ARBA00022670"/>
    </source>
</evidence>
<dbReference type="PROSITE" id="PS50600">
    <property type="entry name" value="ULP_PROTEASE"/>
    <property type="match status" value="1"/>
</dbReference>
<dbReference type="STRING" id="40148.A0A0E0AMB3"/>
<dbReference type="HOGENOM" id="CLU_007688_2_1_1"/>
<dbReference type="GO" id="GO:0005634">
    <property type="term" value="C:nucleus"/>
    <property type="evidence" value="ECO:0007669"/>
    <property type="project" value="TreeGrafter"/>
</dbReference>
<evidence type="ECO:0000259" key="6">
    <source>
        <dbReference type="PROSITE" id="PS50600"/>
    </source>
</evidence>